<dbReference type="InterPro" id="IPR050476">
    <property type="entry name" value="Insect_CytP450_Detox"/>
</dbReference>
<keyword evidence="13" id="KW-1133">Transmembrane helix</keyword>
<evidence type="ECO:0000256" key="12">
    <source>
        <dbReference type="ARBA" id="ARBA00023136"/>
    </source>
</evidence>
<name>A0ABQ8SHG3_PERAM</name>
<keyword evidence="11" id="KW-0503">Monooxygenase</keyword>
<keyword evidence="10" id="KW-0408">Iron</keyword>
<proteinExistence type="inferred from homology"/>
<feature type="transmembrane region" description="Helical" evidence="13">
    <location>
        <begin position="256"/>
        <end position="277"/>
    </location>
</feature>
<accession>A0ABQ8SHG3</accession>
<reference evidence="14 15" key="1">
    <citation type="journal article" date="2022" name="Allergy">
        <title>Genome assembly and annotation of Periplaneta americana reveal a comprehensive cockroach allergen profile.</title>
        <authorList>
            <person name="Wang L."/>
            <person name="Xiong Q."/>
            <person name="Saelim N."/>
            <person name="Wang L."/>
            <person name="Nong W."/>
            <person name="Wan A.T."/>
            <person name="Shi M."/>
            <person name="Liu X."/>
            <person name="Cao Q."/>
            <person name="Hui J.H.L."/>
            <person name="Sookrung N."/>
            <person name="Leung T.F."/>
            <person name="Tungtrongchitr A."/>
            <person name="Tsui S.K.W."/>
        </authorList>
    </citation>
    <scope>NUCLEOTIDE SEQUENCE [LARGE SCALE GENOMIC DNA]</scope>
    <source>
        <strain evidence="14">PWHHKU_190912</strain>
    </source>
</reference>
<keyword evidence="15" id="KW-1185">Reference proteome</keyword>
<evidence type="ECO:0000256" key="4">
    <source>
        <dbReference type="ARBA" id="ARBA00010617"/>
    </source>
</evidence>
<evidence type="ECO:0000256" key="7">
    <source>
        <dbReference type="ARBA" id="ARBA00022824"/>
    </source>
</evidence>
<gene>
    <name evidence="14" type="ORF">ANN_15156</name>
</gene>
<keyword evidence="9" id="KW-0560">Oxidoreductase</keyword>
<evidence type="ECO:0000256" key="8">
    <source>
        <dbReference type="ARBA" id="ARBA00022848"/>
    </source>
</evidence>
<dbReference type="InterPro" id="IPR036396">
    <property type="entry name" value="Cyt_P450_sf"/>
</dbReference>
<keyword evidence="12 13" id="KW-0472">Membrane</keyword>
<keyword evidence="13" id="KW-0812">Transmembrane</keyword>
<sequence length="318" mass="36654">MSPGSSTESYPAFSRIGLRENPEKTSTRKSSTMPLLYGSVSLTLIVVFVAFFIWLYFYFTRNFDFWVKLGIPYVKPVPFLGNLKDVLLQRIDIAHHLKNLCDAHKVKAYLGIFAFDKPALIVNDLDLVKKIVAQDSQKFIDRIIDVNADIDPVFGLGIFSLKGRKWKHIRMNLSPAFTSGKMKMMFYLVENCGKELVRCLDAHRDSPVMVRETMARYTTDAISTCALGIESNSLKNPDAEVRQQMRRVFDHTVRKGIAVLFMFFAPALQNFFLLNFVEHETARFFRSTVWSTVQYRYSHDNNSTILFIISYMQNRTFG</sequence>
<evidence type="ECO:0000256" key="13">
    <source>
        <dbReference type="SAM" id="Phobius"/>
    </source>
</evidence>
<evidence type="ECO:0000256" key="6">
    <source>
        <dbReference type="ARBA" id="ARBA00022723"/>
    </source>
</evidence>
<dbReference type="SUPFAM" id="SSF48264">
    <property type="entry name" value="Cytochrome P450"/>
    <property type="match status" value="1"/>
</dbReference>
<comment type="cofactor">
    <cofactor evidence="1">
        <name>heme</name>
        <dbReference type="ChEBI" id="CHEBI:30413"/>
    </cofactor>
</comment>
<keyword evidence="5" id="KW-0349">Heme</keyword>
<evidence type="ECO:0000313" key="15">
    <source>
        <dbReference type="Proteomes" id="UP001148838"/>
    </source>
</evidence>
<keyword evidence="7" id="KW-0256">Endoplasmic reticulum</keyword>
<dbReference type="PANTHER" id="PTHR24292:SF45">
    <property type="entry name" value="CYTOCHROME P450 6G1-RELATED"/>
    <property type="match status" value="1"/>
</dbReference>
<evidence type="ECO:0000313" key="14">
    <source>
        <dbReference type="EMBL" id="KAJ4432900.1"/>
    </source>
</evidence>
<evidence type="ECO:0000256" key="9">
    <source>
        <dbReference type="ARBA" id="ARBA00023002"/>
    </source>
</evidence>
<dbReference type="Proteomes" id="UP001148838">
    <property type="component" value="Unassembled WGS sequence"/>
</dbReference>
<evidence type="ECO:0000256" key="3">
    <source>
        <dbReference type="ARBA" id="ARBA00004406"/>
    </source>
</evidence>
<evidence type="ECO:0000256" key="2">
    <source>
        <dbReference type="ARBA" id="ARBA00004174"/>
    </source>
</evidence>
<protein>
    <recommendedName>
        <fullName evidence="16">Cytochrome P450</fullName>
    </recommendedName>
</protein>
<organism evidence="14 15">
    <name type="scientific">Periplaneta americana</name>
    <name type="common">American cockroach</name>
    <name type="synonym">Blatta americana</name>
    <dbReference type="NCBI Taxonomy" id="6978"/>
    <lineage>
        <taxon>Eukaryota</taxon>
        <taxon>Metazoa</taxon>
        <taxon>Ecdysozoa</taxon>
        <taxon>Arthropoda</taxon>
        <taxon>Hexapoda</taxon>
        <taxon>Insecta</taxon>
        <taxon>Pterygota</taxon>
        <taxon>Neoptera</taxon>
        <taxon>Polyneoptera</taxon>
        <taxon>Dictyoptera</taxon>
        <taxon>Blattodea</taxon>
        <taxon>Blattoidea</taxon>
        <taxon>Blattidae</taxon>
        <taxon>Blattinae</taxon>
        <taxon>Periplaneta</taxon>
    </lineage>
</organism>
<evidence type="ECO:0000256" key="1">
    <source>
        <dbReference type="ARBA" id="ARBA00001971"/>
    </source>
</evidence>
<keyword evidence="6" id="KW-0479">Metal-binding</keyword>
<comment type="caution">
    <text evidence="14">The sequence shown here is derived from an EMBL/GenBank/DDBJ whole genome shotgun (WGS) entry which is preliminary data.</text>
</comment>
<keyword evidence="8" id="KW-0492">Microsome</keyword>
<evidence type="ECO:0008006" key="16">
    <source>
        <dbReference type="Google" id="ProtNLM"/>
    </source>
</evidence>
<feature type="transmembrane region" description="Helical" evidence="13">
    <location>
        <begin position="35"/>
        <end position="59"/>
    </location>
</feature>
<evidence type="ECO:0000256" key="5">
    <source>
        <dbReference type="ARBA" id="ARBA00022617"/>
    </source>
</evidence>
<comment type="subcellular location">
    <subcellularLocation>
        <location evidence="3">Endoplasmic reticulum membrane</location>
        <topology evidence="3">Peripheral membrane protein</topology>
    </subcellularLocation>
    <subcellularLocation>
        <location evidence="2">Microsome membrane</location>
        <topology evidence="2">Peripheral membrane protein</topology>
    </subcellularLocation>
</comment>
<dbReference type="Gene3D" id="1.10.630.10">
    <property type="entry name" value="Cytochrome P450"/>
    <property type="match status" value="1"/>
</dbReference>
<comment type="similarity">
    <text evidence="4">Belongs to the cytochrome P450 family.</text>
</comment>
<evidence type="ECO:0000256" key="11">
    <source>
        <dbReference type="ARBA" id="ARBA00023033"/>
    </source>
</evidence>
<dbReference type="EMBL" id="JAJSOF020000027">
    <property type="protein sequence ID" value="KAJ4432900.1"/>
    <property type="molecule type" value="Genomic_DNA"/>
</dbReference>
<dbReference type="PRINTS" id="PR00464">
    <property type="entry name" value="EP450II"/>
</dbReference>
<evidence type="ECO:0000256" key="10">
    <source>
        <dbReference type="ARBA" id="ARBA00023004"/>
    </source>
</evidence>
<dbReference type="InterPro" id="IPR002402">
    <property type="entry name" value="Cyt_P450_E_grp-II"/>
</dbReference>
<dbReference type="PANTHER" id="PTHR24292">
    <property type="entry name" value="CYTOCHROME P450"/>
    <property type="match status" value="1"/>
</dbReference>
<dbReference type="Pfam" id="PF00067">
    <property type="entry name" value="p450"/>
    <property type="match status" value="1"/>
</dbReference>
<dbReference type="InterPro" id="IPR001128">
    <property type="entry name" value="Cyt_P450"/>
</dbReference>